<dbReference type="AlphaFoldDB" id="A0A1W6N4U0"/>
<dbReference type="STRING" id="1414854.GQ61_05135"/>
<dbReference type="Proteomes" id="UP000237351">
    <property type="component" value="Chromosome"/>
</dbReference>
<sequence>MRTHSLFKILMCTTLSFPLKAGGLETMFEKLGARANQTGAGAFQDQAAGHYTAGSLFVRQQNKTLSPIHIRLPHFGASCDGMSLQFGGVSFITGQEAVQMLKRVGQGIPTYALQLAMKTMVPQVEGLMSNLRSFVQSINNTLFDECTMKQAIMDAMLPKQGALREQLCMDMSKTGHNQDVFSAKKACDQSSHQQEVLEKAKQKYEDLMAGEYNLVWHVLKKMPQYKDQKDLAEFIMTLTGTIVSRKEGESYRVMYLSPKADEKEFLTTYLKGGETVHFRCDSSDICLNPAQTKTLIDEKDAMISKVGTRIMSLRQKYIEFGDITEEERSFLGDAVRVPLYRYIQVSAAVGSPFMMNDTTEFIALSILLHQFETIASEVLQAVEVLEGVQMEASAIKEFKDRLQLARNRLNAMMSSSDHQAIWRLTEWMKAHEQALLAKSS</sequence>
<organism evidence="2 3">
    <name type="scientific">Candidatus Nucleicultrix amoebiphila FS5</name>
    <dbReference type="NCBI Taxonomy" id="1414854"/>
    <lineage>
        <taxon>Bacteria</taxon>
        <taxon>Pseudomonadati</taxon>
        <taxon>Pseudomonadota</taxon>
        <taxon>Alphaproteobacteria</taxon>
        <taxon>Holosporales</taxon>
        <taxon>Candidatus Nucleicultricaceae</taxon>
        <taxon>Candidatus Nucleicultrix</taxon>
    </lineage>
</organism>
<dbReference type="OrthoDB" id="9797479at2"/>
<name>A0A1W6N4U0_9PROT</name>
<dbReference type="InterPro" id="IPR010927">
    <property type="entry name" value="T4SS_TraH"/>
</dbReference>
<dbReference type="Pfam" id="PF06122">
    <property type="entry name" value="TraH"/>
    <property type="match status" value="1"/>
</dbReference>
<keyword evidence="1" id="KW-0732">Signal</keyword>
<feature type="chain" id="PRO_5012822985" description="Conjugal transfer protein TraH" evidence="1">
    <location>
        <begin position="22"/>
        <end position="440"/>
    </location>
</feature>
<dbReference type="EMBL" id="CP008743">
    <property type="protein sequence ID" value="ARN84776.1"/>
    <property type="molecule type" value="Genomic_DNA"/>
</dbReference>
<evidence type="ECO:0000313" key="2">
    <source>
        <dbReference type="EMBL" id="ARN84776.1"/>
    </source>
</evidence>
<feature type="signal peptide" evidence="1">
    <location>
        <begin position="1"/>
        <end position="21"/>
    </location>
</feature>
<evidence type="ECO:0008006" key="4">
    <source>
        <dbReference type="Google" id="ProtNLM"/>
    </source>
</evidence>
<proteinExistence type="predicted"/>
<accession>A0A1W6N4U0</accession>
<reference evidence="2 3" key="1">
    <citation type="submission" date="2014-06" db="EMBL/GenBank/DDBJ databases">
        <title>The genome of the endonuclear symbiont Nucleicultrix amoebiphila.</title>
        <authorList>
            <person name="Schulz F."/>
            <person name="Horn M."/>
        </authorList>
    </citation>
    <scope>NUCLEOTIDE SEQUENCE [LARGE SCALE GENOMIC DNA]</scope>
    <source>
        <strain evidence="2 3">FS5</strain>
    </source>
</reference>
<protein>
    <recommendedName>
        <fullName evidence="4">Conjugal transfer protein TraH</fullName>
    </recommendedName>
</protein>
<evidence type="ECO:0000256" key="1">
    <source>
        <dbReference type="SAM" id="SignalP"/>
    </source>
</evidence>
<evidence type="ECO:0000313" key="3">
    <source>
        <dbReference type="Proteomes" id="UP000237351"/>
    </source>
</evidence>
<gene>
    <name evidence="2" type="ORF">GQ61_05135</name>
</gene>
<keyword evidence="3" id="KW-1185">Reference proteome</keyword>
<dbReference type="KEGG" id="naf:GQ61_05135"/>